<dbReference type="Gene3D" id="3.30.470.30">
    <property type="entry name" value="DNA ligase/mRNA capping enzyme"/>
    <property type="match status" value="1"/>
</dbReference>
<dbReference type="InterPro" id="IPR012310">
    <property type="entry name" value="DNA_ligase_ATP-dep_cent"/>
</dbReference>
<evidence type="ECO:0000259" key="16">
    <source>
        <dbReference type="PROSITE" id="PS50160"/>
    </source>
</evidence>
<evidence type="ECO:0000256" key="11">
    <source>
        <dbReference type="ARBA" id="ARBA00023204"/>
    </source>
</evidence>
<dbReference type="InterPro" id="IPR012340">
    <property type="entry name" value="NA-bd_OB-fold"/>
</dbReference>
<evidence type="ECO:0000256" key="7">
    <source>
        <dbReference type="ARBA" id="ARBA00022763"/>
    </source>
</evidence>
<evidence type="ECO:0000256" key="4">
    <source>
        <dbReference type="ARBA" id="ARBA00022705"/>
    </source>
</evidence>
<dbReference type="InterPro" id="IPR000977">
    <property type="entry name" value="DNA_ligase_ATP-dep"/>
</dbReference>
<feature type="binding site" evidence="14">
    <location>
        <position position="248"/>
    </location>
    <ligand>
        <name>ATP</name>
        <dbReference type="ChEBI" id="CHEBI:30616"/>
    </ligand>
</feature>
<keyword evidence="4 14" id="KW-0235">DNA replication</keyword>
<dbReference type="InterPro" id="IPR022865">
    <property type="entry name" value="DNA_ligae_ATP-dep_bac/arc"/>
</dbReference>
<dbReference type="GO" id="GO:0003910">
    <property type="term" value="F:DNA ligase (ATP) activity"/>
    <property type="evidence" value="ECO:0007669"/>
    <property type="project" value="UniProtKB-UniRule"/>
</dbReference>
<feature type="active site" description="N6-AMP-lysine intermediate" evidence="14">
    <location>
        <position position="243"/>
    </location>
</feature>
<dbReference type="GO" id="GO:0006273">
    <property type="term" value="P:lagging strand elongation"/>
    <property type="evidence" value="ECO:0007669"/>
    <property type="project" value="TreeGrafter"/>
</dbReference>
<accession>A0A1F5DNZ7</accession>
<name>A0A1F5DNZ7_9BACT</name>
<dbReference type="Proteomes" id="UP000176791">
    <property type="component" value="Unassembled WGS sequence"/>
</dbReference>
<dbReference type="PROSITE" id="PS50160">
    <property type="entry name" value="DNA_LIGASE_A3"/>
    <property type="match status" value="1"/>
</dbReference>
<evidence type="ECO:0000256" key="3">
    <source>
        <dbReference type="ARBA" id="ARBA00022618"/>
    </source>
</evidence>
<dbReference type="GO" id="GO:0003677">
    <property type="term" value="F:DNA binding"/>
    <property type="evidence" value="ECO:0007669"/>
    <property type="project" value="InterPro"/>
</dbReference>
<dbReference type="InterPro" id="IPR036599">
    <property type="entry name" value="DNA_ligase_N_sf"/>
</dbReference>
<comment type="function">
    <text evidence="14">DNA ligase that seals nicks in double-stranded DNA during DNA replication, DNA recombination and DNA repair.</text>
</comment>
<dbReference type="Pfam" id="PF04675">
    <property type="entry name" value="DNA_ligase_A_N"/>
    <property type="match status" value="1"/>
</dbReference>
<evidence type="ECO:0000256" key="5">
    <source>
        <dbReference type="ARBA" id="ARBA00022723"/>
    </source>
</evidence>
<evidence type="ECO:0000256" key="14">
    <source>
        <dbReference type="HAMAP-Rule" id="MF_00407"/>
    </source>
</evidence>
<gene>
    <name evidence="14" type="primary">lig</name>
    <name evidence="17" type="ORF">A3E73_00680</name>
</gene>
<comment type="catalytic activity">
    <reaction evidence="13 14">
        <text>ATP + (deoxyribonucleotide)n-3'-hydroxyl + 5'-phospho-(deoxyribonucleotide)m = (deoxyribonucleotide)n+m + AMP + diphosphate.</text>
        <dbReference type="EC" id="6.5.1.1"/>
    </reaction>
</comment>
<dbReference type="GO" id="GO:0006310">
    <property type="term" value="P:DNA recombination"/>
    <property type="evidence" value="ECO:0007669"/>
    <property type="project" value="UniProtKB-UniRule"/>
</dbReference>
<evidence type="ECO:0000256" key="1">
    <source>
        <dbReference type="ARBA" id="ARBA00007572"/>
    </source>
</evidence>
<keyword evidence="7 14" id="KW-0227">DNA damage</keyword>
<feature type="domain" description="ATP-dependent DNA ligase family profile" evidence="16">
    <location>
        <begin position="338"/>
        <end position="461"/>
    </location>
</feature>
<dbReference type="GO" id="GO:0071897">
    <property type="term" value="P:DNA biosynthetic process"/>
    <property type="evidence" value="ECO:0007669"/>
    <property type="project" value="InterPro"/>
</dbReference>
<keyword evidence="11 14" id="KW-0234">DNA repair</keyword>
<evidence type="ECO:0000256" key="13">
    <source>
        <dbReference type="ARBA" id="ARBA00034003"/>
    </source>
</evidence>
<evidence type="ECO:0000256" key="15">
    <source>
        <dbReference type="RuleBase" id="RU004196"/>
    </source>
</evidence>
<feature type="binding site" evidence="14">
    <location>
        <position position="281"/>
    </location>
    <ligand>
        <name>ATP</name>
        <dbReference type="ChEBI" id="CHEBI:30616"/>
    </ligand>
</feature>
<evidence type="ECO:0000256" key="2">
    <source>
        <dbReference type="ARBA" id="ARBA00022598"/>
    </source>
</evidence>
<dbReference type="InterPro" id="IPR012309">
    <property type="entry name" value="DNA_ligase_ATP-dep_C"/>
</dbReference>
<keyword evidence="12 14" id="KW-0131">Cell cycle</keyword>
<dbReference type="STRING" id="1797460.A3E73_00680"/>
<dbReference type="EMBL" id="MEZN01000006">
    <property type="protein sequence ID" value="OGD56899.1"/>
    <property type="molecule type" value="Genomic_DNA"/>
</dbReference>
<organism evidence="17 18">
    <name type="scientific">Candidatus Beckwithbacteria bacterium RIFCSPHIGHO2_12_FULL_47_17</name>
    <dbReference type="NCBI Taxonomy" id="1797460"/>
    <lineage>
        <taxon>Bacteria</taxon>
        <taxon>Candidatus Beckwithiibacteriota</taxon>
    </lineage>
</organism>
<comment type="similarity">
    <text evidence="1 14 15">Belongs to the ATP-dependent DNA ligase family.</text>
</comment>
<dbReference type="PANTHER" id="PTHR45674">
    <property type="entry name" value="DNA LIGASE 1/3 FAMILY MEMBER"/>
    <property type="match status" value="1"/>
</dbReference>
<evidence type="ECO:0000256" key="10">
    <source>
        <dbReference type="ARBA" id="ARBA00023172"/>
    </source>
</evidence>
<dbReference type="InterPro" id="IPR050191">
    <property type="entry name" value="ATP-dep_DNA_ligase"/>
</dbReference>
<dbReference type="InterPro" id="IPR012308">
    <property type="entry name" value="DNA_ligase_ATP-dep_N"/>
</dbReference>
<feature type="binding site" evidence="14">
    <location>
        <position position="241"/>
    </location>
    <ligand>
        <name>ATP</name>
        <dbReference type="ChEBI" id="CHEBI:30616"/>
    </ligand>
</feature>
<dbReference type="Gene3D" id="1.10.3260.10">
    <property type="entry name" value="DNA ligase, ATP-dependent, N-terminal domain"/>
    <property type="match status" value="1"/>
</dbReference>
<comment type="caution">
    <text evidence="17">The sequence shown here is derived from an EMBL/GenBank/DDBJ whole genome shotgun (WGS) entry which is preliminary data.</text>
</comment>
<dbReference type="NCBIfam" id="TIGR00574">
    <property type="entry name" value="dnl1"/>
    <property type="match status" value="1"/>
</dbReference>
<dbReference type="GO" id="GO:0046872">
    <property type="term" value="F:metal ion binding"/>
    <property type="evidence" value="ECO:0007669"/>
    <property type="project" value="UniProtKB-KW"/>
</dbReference>
<reference evidence="17 18" key="1">
    <citation type="journal article" date="2016" name="Nat. Commun.">
        <title>Thousands of microbial genomes shed light on interconnected biogeochemical processes in an aquifer system.</title>
        <authorList>
            <person name="Anantharaman K."/>
            <person name="Brown C.T."/>
            <person name="Hug L.A."/>
            <person name="Sharon I."/>
            <person name="Castelle C.J."/>
            <person name="Probst A.J."/>
            <person name="Thomas B.C."/>
            <person name="Singh A."/>
            <person name="Wilkins M.J."/>
            <person name="Karaoz U."/>
            <person name="Brodie E.L."/>
            <person name="Williams K.H."/>
            <person name="Hubbard S.S."/>
            <person name="Banfield J.F."/>
        </authorList>
    </citation>
    <scope>NUCLEOTIDE SEQUENCE [LARGE SCALE GENOMIC DNA]</scope>
</reference>
<keyword evidence="3 14" id="KW-0132">Cell division</keyword>
<evidence type="ECO:0000256" key="12">
    <source>
        <dbReference type="ARBA" id="ARBA00023306"/>
    </source>
</evidence>
<dbReference type="AlphaFoldDB" id="A0A1F5DNZ7"/>
<dbReference type="Gene3D" id="2.40.50.140">
    <property type="entry name" value="Nucleic acid-binding proteins"/>
    <property type="match status" value="1"/>
</dbReference>
<dbReference type="SUPFAM" id="SSF117018">
    <property type="entry name" value="ATP-dependent DNA ligase DNA-binding domain"/>
    <property type="match status" value="1"/>
</dbReference>
<evidence type="ECO:0000313" key="18">
    <source>
        <dbReference type="Proteomes" id="UP000176791"/>
    </source>
</evidence>
<proteinExistence type="inferred from homology"/>
<keyword evidence="2 14" id="KW-0436">Ligase</keyword>
<dbReference type="EC" id="6.5.1.1" evidence="14"/>
<keyword evidence="8 14" id="KW-0067">ATP-binding</keyword>
<sequence length="581" mass="66067">MKFNRLAQYWQKIDKTSSRLEMTAILARLFKESSGEEIDQIVYLSLGRLRPKYEGVEFSLAEKMMVRVIARAYNRPVDEVTKAFKQKGDLGDLIPDRKSNGNIAVVDVYQRLFDIAVDSGQGSQERKVNQMAGLLKDLDGLSAKYLVRIPINNLRLGFSEMTVLDGLSWMSAGDKSLRPVLEKAFNVCADIGLVAKEFKNKGIQRIRKIRPQVGVPIRPQKSERLPSAEKIVEKLVRFAVEGKWDGLRVQIHIDKSKRIQEKENSLFGEEKYKSLVRIFSRNLDNMTAMFPEIIAAVSKLPIESVILDGEAVGFDPKTGKLLPFQETVQRKRKYGVAGKAKELPLKVFVYDILYLNGKNLIGLPFIKRRQELEKVIPKKVDGLELAEQEIVEDEKKLRELREKYIHLGLEGVMCKKLDTAYQAGARNFNWVKFKKVTQGELADTIDAVVMGYYVGRGKRTGFGLGAFLVGLPDKKGNIGSIAKIGTGLSDEQWRELKVRGAKYEVRSKPEEYLVDKNLLPDVWMKPRMVVEIMADEITKSPIHAFALALRFPRLVRFRDDKKIDEATSKKELERLFKLQGA</sequence>
<keyword evidence="5 14" id="KW-0479">Metal-binding</keyword>
<keyword evidence="10 14" id="KW-0233">DNA recombination</keyword>
<evidence type="ECO:0000313" key="17">
    <source>
        <dbReference type="EMBL" id="OGD56899.1"/>
    </source>
</evidence>
<comment type="cofactor">
    <cofactor evidence="14">
        <name>Mg(2+)</name>
        <dbReference type="ChEBI" id="CHEBI:18420"/>
    </cofactor>
</comment>
<feature type="binding site" evidence="14">
    <location>
        <position position="426"/>
    </location>
    <ligand>
        <name>ATP</name>
        <dbReference type="ChEBI" id="CHEBI:30616"/>
    </ligand>
</feature>
<comment type="caution">
    <text evidence="14">Lacks conserved residue(s) required for the propagation of feature annotation.</text>
</comment>
<dbReference type="PANTHER" id="PTHR45674:SF4">
    <property type="entry name" value="DNA LIGASE 1"/>
    <property type="match status" value="1"/>
</dbReference>
<dbReference type="HAMAP" id="MF_00407">
    <property type="entry name" value="DNA_ligase"/>
    <property type="match status" value="1"/>
</dbReference>
<dbReference type="GO" id="GO:0051301">
    <property type="term" value="P:cell division"/>
    <property type="evidence" value="ECO:0007669"/>
    <property type="project" value="UniProtKB-KW"/>
</dbReference>
<evidence type="ECO:0000256" key="8">
    <source>
        <dbReference type="ARBA" id="ARBA00022840"/>
    </source>
</evidence>
<dbReference type="Pfam" id="PF04679">
    <property type="entry name" value="DNA_ligase_A_C"/>
    <property type="match status" value="1"/>
</dbReference>
<dbReference type="GO" id="GO:0005524">
    <property type="term" value="F:ATP binding"/>
    <property type="evidence" value="ECO:0007669"/>
    <property type="project" value="UniProtKB-UniRule"/>
</dbReference>
<protein>
    <recommendedName>
        <fullName evidence="14">Probable DNA ligase</fullName>
        <ecNumber evidence="14">6.5.1.1</ecNumber>
    </recommendedName>
    <alternativeName>
        <fullName evidence="14">Polydeoxyribonucleotide synthase [ATP]</fullName>
    </alternativeName>
</protein>
<feature type="binding site" evidence="14">
    <location>
        <position position="432"/>
    </location>
    <ligand>
        <name>ATP</name>
        <dbReference type="ChEBI" id="CHEBI:30616"/>
    </ligand>
</feature>
<evidence type="ECO:0000256" key="9">
    <source>
        <dbReference type="ARBA" id="ARBA00022842"/>
    </source>
</evidence>
<feature type="binding site" evidence="14">
    <location>
        <position position="310"/>
    </location>
    <ligand>
        <name>ATP</name>
        <dbReference type="ChEBI" id="CHEBI:30616"/>
    </ligand>
</feature>
<dbReference type="CDD" id="cd07901">
    <property type="entry name" value="Adenylation_DNA_ligase_Arch_LigB"/>
    <property type="match status" value="1"/>
</dbReference>
<keyword evidence="9 14" id="KW-0460">Magnesium</keyword>
<keyword evidence="6 14" id="KW-0547">Nucleotide-binding</keyword>
<dbReference type="SUPFAM" id="SSF50249">
    <property type="entry name" value="Nucleic acid-binding proteins"/>
    <property type="match status" value="1"/>
</dbReference>
<evidence type="ECO:0000256" key="6">
    <source>
        <dbReference type="ARBA" id="ARBA00022741"/>
    </source>
</evidence>
<dbReference type="GO" id="GO:0006281">
    <property type="term" value="P:DNA repair"/>
    <property type="evidence" value="ECO:0007669"/>
    <property type="project" value="UniProtKB-UniRule"/>
</dbReference>
<dbReference type="SUPFAM" id="SSF56091">
    <property type="entry name" value="DNA ligase/mRNA capping enzyme, catalytic domain"/>
    <property type="match status" value="1"/>
</dbReference>
<dbReference type="Pfam" id="PF01068">
    <property type="entry name" value="DNA_ligase_A_M"/>
    <property type="match status" value="1"/>
</dbReference>